<feature type="compositionally biased region" description="Basic and acidic residues" evidence="8">
    <location>
        <begin position="151"/>
        <end position="170"/>
    </location>
</feature>
<evidence type="ECO:0000256" key="8">
    <source>
        <dbReference type="SAM" id="MobiDB-lite"/>
    </source>
</evidence>
<dbReference type="AlphaFoldDB" id="A0A077R875"/>
<organism evidence="10">
    <name type="scientific">Melanopsichium pennsylvanicum 4</name>
    <dbReference type="NCBI Taxonomy" id="1398559"/>
    <lineage>
        <taxon>Eukaryota</taxon>
        <taxon>Fungi</taxon>
        <taxon>Dikarya</taxon>
        <taxon>Basidiomycota</taxon>
        <taxon>Ustilaginomycotina</taxon>
        <taxon>Ustilaginomycetes</taxon>
        <taxon>Ustilaginales</taxon>
        <taxon>Ustilaginaceae</taxon>
        <taxon>Melanopsichium</taxon>
    </lineage>
</organism>
<dbReference type="FunFam" id="3.30.200.20:FF:000270">
    <property type="entry name" value="Serine/threonine-protein kinase bur1"/>
    <property type="match status" value="1"/>
</dbReference>
<keyword evidence="6 7" id="KW-0067">ATP-binding</keyword>
<feature type="compositionally biased region" description="Basic and acidic residues" evidence="8">
    <location>
        <begin position="496"/>
        <end position="514"/>
    </location>
</feature>
<evidence type="ECO:0000256" key="7">
    <source>
        <dbReference type="PROSITE-ProRule" id="PRU10141"/>
    </source>
</evidence>
<proteinExistence type="inferred from homology"/>
<feature type="compositionally biased region" description="Basic and acidic residues" evidence="8">
    <location>
        <begin position="281"/>
        <end position="293"/>
    </location>
</feature>
<feature type="compositionally biased region" description="Basic and acidic residues" evidence="8">
    <location>
        <begin position="366"/>
        <end position="382"/>
    </location>
</feature>
<dbReference type="InterPro" id="IPR017441">
    <property type="entry name" value="Protein_kinase_ATP_BS"/>
</dbReference>
<dbReference type="GO" id="GO:0032968">
    <property type="term" value="P:positive regulation of transcription elongation by RNA polymerase II"/>
    <property type="evidence" value="ECO:0007669"/>
    <property type="project" value="TreeGrafter"/>
</dbReference>
<protein>
    <submittedName>
        <fullName evidence="10">Related to CTK1-carboxy-terminal domain (CTD) kinase, alpha subunit</fullName>
    </submittedName>
</protein>
<feature type="compositionally biased region" description="Basic and acidic residues" evidence="8">
    <location>
        <begin position="118"/>
        <end position="144"/>
    </location>
</feature>
<dbReference type="Pfam" id="PF00069">
    <property type="entry name" value="Pkinase"/>
    <property type="match status" value="1"/>
</dbReference>
<dbReference type="PANTHER" id="PTHR24056">
    <property type="entry name" value="CELL DIVISION PROTEIN KINASE"/>
    <property type="match status" value="1"/>
</dbReference>
<dbReference type="GO" id="GO:0008353">
    <property type="term" value="F:RNA polymerase II CTD heptapeptide repeat kinase activity"/>
    <property type="evidence" value="ECO:0007669"/>
    <property type="project" value="TreeGrafter"/>
</dbReference>
<dbReference type="FunFam" id="1.10.510.10:FF:000624">
    <property type="entry name" value="Mitogen-activated protein kinase"/>
    <property type="match status" value="1"/>
</dbReference>
<dbReference type="SMART" id="SM00220">
    <property type="entry name" value="S_TKc"/>
    <property type="match status" value="1"/>
</dbReference>
<dbReference type="PROSITE" id="PS00107">
    <property type="entry name" value="PROTEIN_KINASE_ATP"/>
    <property type="match status" value="1"/>
</dbReference>
<dbReference type="SUPFAM" id="SSF56112">
    <property type="entry name" value="Protein kinase-like (PK-like)"/>
    <property type="match status" value="1"/>
</dbReference>
<evidence type="ECO:0000256" key="6">
    <source>
        <dbReference type="ARBA" id="ARBA00022840"/>
    </source>
</evidence>
<keyword evidence="2" id="KW-0723">Serine/threonine-protein kinase</keyword>
<evidence type="ECO:0000256" key="1">
    <source>
        <dbReference type="ARBA" id="ARBA00006485"/>
    </source>
</evidence>
<evidence type="ECO:0000256" key="2">
    <source>
        <dbReference type="ARBA" id="ARBA00022527"/>
    </source>
</evidence>
<dbReference type="InterPro" id="IPR000719">
    <property type="entry name" value="Prot_kinase_dom"/>
</dbReference>
<evidence type="ECO:0000256" key="3">
    <source>
        <dbReference type="ARBA" id="ARBA00022679"/>
    </source>
</evidence>
<feature type="region of interest" description="Disordered" evidence="8">
    <location>
        <begin position="854"/>
        <end position="883"/>
    </location>
</feature>
<dbReference type="InterPro" id="IPR050108">
    <property type="entry name" value="CDK"/>
</dbReference>
<keyword evidence="3" id="KW-0808">Transferase</keyword>
<evidence type="ECO:0000256" key="4">
    <source>
        <dbReference type="ARBA" id="ARBA00022741"/>
    </source>
</evidence>
<feature type="compositionally biased region" description="Basic and acidic residues" evidence="8">
    <location>
        <begin position="399"/>
        <end position="416"/>
    </location>
</feature>
<accession>A0A077R875</accession>
<dbReference type="EMBL" id="HG529649">
    <property type="protein sequence ID" value="CDI55458.1"/>
    <property type="molecule type" value="Genomic_DNA"/>
</dbReference>
<dbReference type="GO" id="GO:0008024">
    <property type="term" value="C:cyclin/CDK positive transcription elongation factor complex"/>
    <property type="evidence" value="ECO:0007669"/>
    <property type="project" value="TreeGrafter"/>
</dbReference>
<feature type="binding site" evidence="7">
    <location>
        <position position="563"/>
    </location>
    <ligand>
        <name>ATP</name>
        <dbReference type="ChEBI" id="CHEBI:30616"/>
    </ligand>
</feature>
<feature type="compositionally biased region" description="Basic and acidic residues" evidence="8">
    <location>
        <begin position="10"/>
        <end position="32"/>
    </location>
</feature>
<evidence type="ECO:0000259" key="9">
    <source>
        <dbReference type="PROSITE" id="PS50011"/>
    </source>
</evidence>
<feature type="compositionally biased region" description="Basic and acidic residues" evidence="8">
    <location>
        <begin position="188"/>
        <end position="206"/>
    </location>
</feature>
<dbReference type="CDD" id="cd07840">
    <property type="entry name" value="STKc_CDK9_like"/>
    <property type="match status" value="1"/>
</dbReference>
<feature type="compositionally biased region" description="Polar residues" evidence="8">
    <location>
        <begin position="387"/>
        <end position="397"/>
    </location>
</feature>
<dbReference type="InterPro" id="IPR011009">
    <property type="entry name" value="Kinase-like_dom_sf"/>
</dbReference>
<keyword evidence="4 7" id="KW-0547">Nucleotide-binding</keyword>
<dbReference type="GO" id="GO:0030332">
    <property type="term" value="F:cyclin binding"/>
    <property type="evidence" value="ECO:0007669"/>
    <property type="project" value="TreeGrafter"/>
</dbReference>
<dbReference type="Gene3D" id="3.30.200.20">
    <property type="entry name" value="Phosphorylase Kinase, domain 1"/>
    <property type="match status" value="1"/>
</dbReference>
<comment type="similarity">
    <text evidence="1">Belongs to the protein kinase superfamily. CMGC Ser/Thr protein kinase family. CDC2/CDKX subfamily.</text>
</comment>
<feature type="compositionally biased region" description="Polar residues" evidence="8">
    <location>
        <begin position="294"/>
        <end position="307"/>
    </location>
</feature>
<dbReference type="GO" id="GO:0005524">
    <property type="term" value="F:ATP binding"/>
    <property type="evidence" value="ECO:0007669"/>
    <property type="project" value="UniProtKB-UniRule"/>
</dbReference>
<dbReference type="PROSITE" id="PS00108">
    <property type="entry name" value="PROTEIN_KINASE_ST"/>
    <property type="match status" value="1"/>
</dbReference>
<feature type="compositionally biased region" description="Basic and acidic residues" evidence="8">
    <location>
        <begin position="40"/>
        <end position="79"/>
    </location>
</feature>
<feature type="compositionally biased region" description="Basic and acidic residues" evidence="8">
    <location>
        <begin position="218"/>
        <end position="263"/>
    </location>
</feature>
<feature type="domain" description="Protein kinase" evidence="9">
    <location>
        <begin position="534"/>
        <end position="828"/>
    </location>
</feature>
<dbReference type="PANTHER" id="PTHR24056:SF546">
    <property type="entry name" value="CYCLIN-DEPENDENT KINASE 12"/>
    <property type="match status" value="1"/>
</dbReference>
<feature type="region of interest" description="Disordered" evidence="8">
    <location>
        <begin position="1"/>
        <end position="530"/>
    </location>
</feature>
<evidence type="ECO:0000256" key="5">
    <source>
        <dbReference type="ARBA" id="ARBA00022777"/>
    </source>
</evidence>
<reference evidence="10" key="1">
    <citation type="journal article" date="2014" name="Genome Biol. Evol.">
        <title>Gene Loss Rather Than Gene Gain Is Associated with a Host Jump from Monocots to Dicots in the Smut Fungus Melanopsichium pennsylvanicum.</title>
        <authorList>
            <person name="Sharma R."/>
            <person name="Mishra B."/>
            <person name="Runge F."/>
            <person name="Thines M."/>
        </authorList>
    </citation>
    <scope>NUCLEOTIDE SEQUENCE</scope>
    <source>
        <strain evidence="10">4</strain>
    </source>
</reference>
<dbReference type="PROSITE" id="PS50011">
    <property type="entry name" value="PROTEIN_KINASE_DOM"/>
    <property type="match status" value="1"/>
</dbReference>
<evidence type="ECO:0000313" key="10">
    <source>
        <dbReference type="EMBL" id="CDI55458.1"/>
    </source>
</evidence>
<name>A0A077R875_9BASI</name>
<keyword evidence="5 10" id="KW-0418">Kinase</keyword>
<feature type="compositionally biased region" description="Basic and acidic residues" evidence="8">
    <location>
        <begin position="319"/>
        <end position="336"/>
    </location>
</feature>
<feature type="compositionally biased region" description="Low complexity" evidence="8">
    <location>
        <begin position="265"/>
        <end position="277"/>
    </location>
</feature>
<dbReference type="InterPro" id="IPR008271">
    <property type="entry name" value="Ser/Thr_kinase_AS"/>
</dbReference>
<sequence>MPFDRWQHRRNGEGDHNPTRATRDTEFDKYGESSRASQRPLRDSSDSGRHHERSDLSNKSRRLDDKAEPSLDRNQRDTIDSVPTSSRRTEIRRDAALPALTIRGIASTNTESSAGRFKGGDDDRPGRARSPDLFDRLSHRRDDGNSPSSRARPEGSLRSRLEGESSRAETLDPTPNRRSNTKLAPRGQYDDSGRRVNDSIDSGTDRHRARVYVPTSPRKRDAGYRQQRDRSSSPAADRPRYRGSEEQDTRYRDSRSSRTERIRRSISPASASTSRPAWNRSSDRYDDYERCESSQRYSLQDRATATLRSARRGPEAYFDDDRTSSSKAREDDVASDRRRRTPSPTRSDVSTHSRHRYHNQEASQRNARDRASNRDYQRDRPPRWMMNQDSVDTNNSRGSRRDENHETDTLSDDWRKGQQAVHERRRSPPIVDSRRARTPLRNNRPEEASDQGHVLSRKSAVTFDGTRPPTGPRGANTEANQRSIRGGGWQTVRSGSRSDRNGHSASKAEQELRRPKSPTPPPPEPSRAEPGEAYESIHQVGEGTYGQVFKARSERTGALVALKKIRMDAEKDGFPVTAMREIKLLQALRHENVVRLHEMMVTRGSIYMVFEYMEHDLNGILAHPQVKFSEAHLKSLASQLLSGLDYLHRKAVLHRDLKGSNLLLNNQGRLKIADFGLARYYAKRRQGDYTNRVVTLWYRPLELLFGATQYGSEVDMWGAGCIFVELFVKKPVFQSETEIGQVEVITDILGPVTKEDWPDVERLSWWETLNPAAIPKSASLAKGERKDYVKSAFSRFMPDSALQVAAGLLKYDPKKRWSANEALGSKYFVDEPRAEFPAGLLSGLEGEWHEFESRRAKKRGSTHRGTDATAMVPTVTSTTPSLASKAEVLDTQAVSAT</sequence>
<dbReference type="Gene3D" id="1.10.510.10">
    <property type="entry name" value="Transferase(Phosphotransferase) domain 1"/>
    <property type="match status" value="1"/>
</dbReference>